<protein>
    <submittedName>
        <fullName evidence="6">Response regulator transcription factor</fullName>
    </submittedName>
</protein>
<evidence type="ECO:0000259" key="5">
    <source>
        <dbReference type="PROSITE" id="PS50110"/>
    </source>
</evidence>
<evidence type="ECO:0000256" key="2">
    <source>
        <dbReference type="PROSITE-ProRule" id="PRU00169"/>
    </source>
</evidence>
<feature type="compositionally biased region" description="Polar residues" evidence="3">
    <location>
        <begin position="147"/>
        <end position="164"/>
    </location>
</feature>
<proteinExistence type="predicted"/>
<dbReference type="SUPFAM" id="SSF52172">
    <property type="entry name" value="CheY-like"/>
    <property type="match status" value="1"/>
</dbReference>
<dbReference type="InterPro" id="IPR000792">
    <property type="entry name" value="Tscrpt_reg_LuxR_C"/>
</dbReference>
<evidence type="ECO:0000259" key="4">
    <source>
        <dbReference type="PROSITE" id="PS50043"/>
    </source>
</evidence>
<evidence type="ECO:0000256" key="3">
    <source>
        <dbReference type="SAM" id="MobiDB-lite"/>
    </source>
</evidence>
<dbReference type="PROSITE" id="PS50110">
    <property type="entry name" value="RESPONSE_REGULATORY"/>
    <property type="match status" value="1"/>
</dbReference>
<dbReference type="PANTHER" id="PTHR45566:SF1">
    <property type="entry name" value="HTH-TYPE TRANSCRIPTIONAL REGULATOR YHJB-RELATED"/>
    <property type="match status" value="1"/>
</dbReference>
<dbReference type="PANTHER" id="PTHR45566">
    <property type="entry name" value="HTH-TYPE TRANSCRIPTIONAL REGULATOR YHJB-RELATED"/>
    <property type="match status" value="1"/>
</dbReference>
<dbReference type="InterPro" id="IPR001789">
    <property type="entry name" value="Sig_transdc_resp-reg_receiver"/>
</dbReference>
<dbReference type="Proteomes" id="UP000325684">
    <property type="component" value="Unassembled WGS sequence"/>
</dbReference>
<dbReference type="PROSITE" id="PS50043">
    <property type="entry name" value="HTH_LUXR_2"/>
    <property type="match status" value="1"/>
</dbReference>
<evidence type="ECO:0000256" key="1">
    <source>
        <dbReference type="ARBA" id="ARBA00023125"/>
    </source>
</evidence>
<dbReference type="InterPro" id="IPR051015">
    <property type="entry name" value="EvgA-like"/>
</dbReference>
<feature type="domain" description="HTH luxR-type" evidence="4">
    <location>
        <begin position="192"/>
        <end position="257"/>
    </location>
</feature>
<dbReference type="Gene3D" id="3.40.50.2300">
    <property type="match status" value="1"/>
</dbReference>
<dbReference type="OrthoDB" id="7272316at2"/>
<keyword evidence="1" id="KW-0238">DNA-binding</keyword>
<dbReference type="EMBL" id="VCMV01000003">
    <property type="protein sequence ID" value="KAB0268867.1"/>
    <property type="molecule type" value="Genomic_DNA"/>
</dbReference>
<dbReference type="Pfam" id="PF00196">
    <property type="entry name" value="GerE"/>
    <property type="match status" value="1"/>
</dbReference>
<keyword evidence="7" id="KW-1185">Reference proteome</keyword>
<dbReference type="PROSITE" id="PS00622">
    <property type="entry name" value="HTH_LUXR_1"/>
    <property type="match status" value="1"/>
</dbReference>
<accession>A0A5N3PGK7</accession>
<evidence type="ECO:0000313" key="7">
    <source>
        <dbReference type="Proteomes" id="UP000325684"/>
    </source>
</evidence>
<dbReference type="AlphaFoldDB" id="A0A5N3PGK7"/>
<feature type="domain" description="Response regulatory" evidence="5">
    <location>
        <begin position="13"/>
        <end position="129"/>
    </location>
</feature>
<dbReference type="Gene3D" id="1.10.10.10">
    <property type="entry name" value="Winged helix-like DNA-binding domain superfamily/Winged helix DNA-binding domain"/>
    <property type="match status" value="1"/>
</dbReference>
<name>A0A5N3PGK7_9HYPH</name>
<gene>
    <name evidence="6" type="ORF">FEZ63_01755</name>
</gene>
<dbReference type="CDD" id="cd06170">
    <property type="entry name" value="LuxR_C_like"/>
    <property type="match status" value="1"/>
</dbReference>
<reference evidence="6 7" key="1">
    <citation type="journal article" date="2019" name="Microorganisms">
        <title>Genome Insights into the Novel Species Microvirga brassicacearum, a Rapeseed Endophyte with Biotechnological Potential.</title>
        <authorList>
            <person name="Jimenez-Gomez A."/>
            <person name="Saati-Santamaria Z."/>
            <person name="Igual J.M."/>
            <person name="Rivas R."/>
            <person name="Mateos P.F."/>
            <person name="Garcia-Fraile P."/>
        </authorList>
    </citation>
    <scope>NUCLEOTIDE SEQUENCE [LARGE SCALE GENOMIC DNA]</scope>
    <source>
        <strain evidence="6 7">CDVBN77</strain>
    </source>
</reference>
<dbReference type="GO" id="GO:0000160">
    <property type="term" value="P:phosphorelay signal transduction system"/>
    <property type="evidence" value="ECO:0007669"/>
    <property type="project" value="InterPro"/>
</dbReference>
<dbReference type="GO" id="GO:0003677">
    <property type="term" value="F:DNA binding"/>
    <property type="evidence" value="ECO:0007669"/>
    <property type="project" value="UniProtKB-KW"/>
</dbReference>
<dbReference type="PRINTS" id="PR00038">
    <property type="entry name" value="HTHLUXR"/>
</dbReference>
<dbReference type="GO" id="GO:0006355">
    <property type="term" value="P:regulation of DNA-templated transcription"/>
    <property type="evidence" value="ECO:0007669"/>
    <property type="project" value="InterPro"/>
</dbReference>
<evidence type="ECO:0000313" key="6">
    <source>
        <dbReference type="EMBL" id="KAB0268867.1"/>
    </source>
</evidence>
<dbReference type="RefSeq" id="WP_150941924.1">
    <property type="nucleotide sequence ID" value="NZ_VCMV01000003.1"/>
</dbReference>
<comment type="caution">
    <text evidence="2">Lacks conserved residue(s) required for the propagation of feature annotation.</text>
</comment>
<dbReference type="InterPro" id="IPR016032">
    <property type="entry name" value="Sig_transdc_resp-reg_C-effctor"/>
</dbReference>
<sequence>MPAYRADEGMGEAIIVVDDEPFSQECVVEALRGSFPGAMVDGVASVEDLYRPDGMTVALVLLKAAGFPTWDAISRAVKTLERYSPKAPVVLISANDAIDVFKAIAAGVQGVVPVTASLRVGVAALRLVMAGGTYYPRPGLNDLASPNGATRNGHSDPFQPSHSSPVAPGPIAVSEKISPSSFDEDPPPLLRTNGARVTFTTREADVLALLQKGHSNKWIADHLKLSENTIKVHIQHIMRKLHATNRTEAVVLSVSQLGTY</sequence>
<feature type="region of interest" description="Disordered" evidence="3">
    <location>
        <begin position="143"/>
        <end position="191"/>
    </location>
</feature>
<comment type="caution">
    <text evidence="6">The sequence shown here is derived from an EMBL/GenBank/DDBJ whole genome shotgun (WGS) entry which is preliminary data.</text>
</comment>
<dbReference type="InterPro" id="IPR036388">
    <property type="entry name" value="WH-like_DNA-bd_sf"/>
</dbReference>
<organism evidence="6 7">
    <name type="scientific">Microvirga brassicacearum</name>
    <dbReference type="NCBI Taxonomy" id="2580413"/>
    <lineage>
        <taxon>Bacteria</taxon>
        <taxon>Pseudomonadati</taxon>
        <taxon>Pseudomonadota</taxon>
        <taxon>Alphaproteobacteria</taxon>
        <taxon>Hyphomicrobiales</taxon>
        <taxon>Methylobacteriaceae</taxon>
        <taxon>Microvirga</taxon>
    </lineage>
</organism>
<dbReference type="SUPFAM" id="SSF46894">
    <property type="entry name" value="C-terminal effector domain of the bipartite response regulators"/>
    <property type="match status" value="1"/>
</dbReference>
<dbReference type="InterPro" id="IPR011006">
    <property type="entry name" value="CheY-like_superfamily"/>
</dbReference>
<dbReference type="SMART" id="SM00421">
    <property type="entry name" value="HTH_LUXR"/>
    <property type="match status" value="1"/>
</dbReference>